<comment type="caution">
    <text evidence="1">The sequence shown here is derived from an EMBL/GenBank/DDBJ whole genome shotgun (WGS) entry which is preliminary data.</text>
</comment>
<name>A0A3M7R9I9_BRAPC</name>
<keyword evidence="2" id="KW-1185">Reference proteome</keyword>
<protein>
    <submittedName>
        <fullName evidence="1">Uncharacterized protein</fullName>
    </submittedName>
</protein>
<evidence type="ECO:0000313" key="1">
    <source>
        <dbReference type="EMBL" id="RNA20217.1"/>
    </source>
</evidence>
<dbReference type="Proteomes" id="UP000276133">
    <property type="component" value="Unassembled WGS sequence"/>
</dbReference>
<sequence>MSHKFLHLFGLIVFRLRKELRHEEISICLSYQKNPDKGVATWPLILFTLAYGFIKNNHKIPLKIRRHRTLETLMLINLNNLVHEALNPSNLIDIKILFSDFGQFYLSKMFTQIFSEEIQQEKLNQSSASTKPFLKIHLSIVHSGIEVLEFCLFYDFEFVMLSLQQGYKFDGH</sequence>
<gene>
    <name evidence="1" type="ORF">BpHYR1_019543</name>
</gene>
<organism evidence="1 2">
    <name type="scientific">Brachionus plicatilis</name>
    <name type="common">Marine rotifer</name>
    <name type="synonym">Brachionus muelleri</name>
    <dbReference type="NCBI Taxonomy" id="10195"/>
    <lineage>
        <taxon>Eukaryota</taxon>
        <taxon>Metazoa</taxon>
        <taxon>Spiralia</taxon>
        <taxon>Gnathifera</taxon>
        <taxon>Rotifera</taxon>
        <taxon>Eurotatoria</taxon>
        <taxon>Monogononta</taxon>
        <taxon>Pseudotrocha</taxon>
        <taxon>Ploima</taxon>
        <taxon>Brachionidae</taxon>
        <taxon>Brachionus</taxon>
    </lineage>
</organism>
<dbReference type="EMBL" id="REGN01003897">
    <property type="protein sequence ID" value="RNA20217.1"/>
    <property type="molecule type" value="Genomic_DNA"/>
</dbReference>
<evidence type="ECO:0000313" key="2">
    <source>
        <dbReference type="Proteomes" id="UP000276133"/>
    </source>
</evidence>
<accession>A0A3M7R9I9</accession>
<reference evidence="1 2" key="1">
    <citation type="journal article" date="2018" name="Sci. Rep.">
        <title>Genomic signatures of local adaptation to the degree of environmental predictability in rotifers.</title>
        <authorList>
            <person name="Franch-Gras L."/>
            <person name="Hahn C."/>
            <person name="Garcia-Roger E.M."/>
            <person name="Carmona M.J."/>
            <person name="Serra M."/>
            <person name="Gomez A."/>
        </authorList>
    </citation>
    <scope>NUCLEOTIDE SEQUENCE [LARGE SCALE GENOMIC DNA]</scope>
    <source>
        <strain evidence="1">HYR1</strain>
    </source>
</reference>
<proteinExistence type="predicted"/>
<dbReference type="AlphaFoldDB" id="A0A3M7R9I9"/>